<evidence type="ECO:0000256" key="1">
    <source>
        <dbReference type="SAM" id="MobiDB-lite"/>
    </source>
</evidence>
<name>A0A8S9NEI6_BRACR</name>
<accession>A0A8S9NEI6</accession>
<evidence type="ECO:0000313" key="3">
    <source>
        <dbReference type="Proteomes" id="UP000712600"/>
    </source>
</evidence>
<comment type="caution">
    <text evidence="2">The sequence shown here is derived from an EMBL/GenBank/DDBJ whole genome shotgun (WGS) entry which is preliminary data.</text>
</comment>
<sequence length="178" mass="19508">MRSRTPTPFLSPNGKPQKSVSEYNWSDAGTVAKVRNVSTIGAIKRAAKKVGTYVVLMAHCVEIAGHKDAYIVIVLCTESVVCGLAFHTSLSDSPVAHPSFFPPFREGGMSHKSRLMEDVSNAVVTVSTPPDVELYSPSDLFFNLGRVLWDKVYKLPNLFYPSSILAKVRVTPLNPELV</sequence>
<dbReference type="Proteomes" id="UP000712600">
    <property type="component" value="Unassembled WGS sequence"/>
</dbReference>
<dbReference type="AlphaFoldDB" id="A0A8S9NEI6"/>
<organism evidence="2 3">
    <name type="scientific">Brassica cretica</name>
    <name type="common">Mustard</name>
    <dbReference type="NCBI Taxonomy" id="69181"/>
    <lineage>
        <taxon>Eukaryota</taxon>
        <taxon>Viridiplantae</taxon>
        <taxon>Streptophyta</taxon>
        <taxon>Embryophyta</taxon>
        <taxon>Tracheophyta</taxon>
        <taxon>Spermatophyta</taxon>
        <taxon>Magnoliopsida</taxon>
        <taxon>eudicotyledons</taxon>
        <taxon>Gunneridae</taxon>
        <taxon>Pentapetalae</taxon>
        <taxon>rosids</taxon>
        <taxon>malvids</taxon>
        <taxon>Brassicales</taxon>
        <taxon>Brassicaceae</taxon>
        <taxon>Brassiceae</taxon>
        <taxon>Brassica</taxon>
    </lineage>
</organism>
<gene>
    <name evidence="2" type="ORF">F2Q69_00044157</name>
</gene>
<dbReference type="EMBL" id="QGKX02001621">
    <property type="protein sequence ID" value="KAF3502870.1"/>
    <property type="molecule type" value="Genomic_DNA"/>
</dbReference>
<feature type="region of interest" description="Disordered" evidence="1">
    <location>
        <begin position="1"/>
        <end position="21"/>
    </location>
</feature>
<reference evidence="2" key="1">
    <citation type="submission" date="2019-12" db="EMBL/GenBank/DDBJ databases">
        <title>Genome sequencing and annotation of Brassica cretica.</title>
        <authorList>
            <person name="Studholme D.J."/>
            <person name="Sarris P."/>
        </authorList>
    </citation>
    <scope>NUCLEOTIDE SEQUENCE</scope>
    <source>
        <strain evidence="2">PFS-109/04</strain>
        <tissue evidence="2">Leaf</tissue>
    </source>
</reference>
<protein>
    <submittedName>
        <fullName evidence="2">Uncharacterized protein</fullName>
    </submittedName>
</protein>
<evidence type="ECO:0000313" key="2">
    <source>
        <dbReference type="EMBL" id="KAF3502870.1"/>
    </source>
</evidence>
<proteinExistence type="predicted"/>